<dbReference type="GO" id="GO:2000403">
    <property type="term" value="P:positive regulation of lymphocyte migration"/>
    <property type="evidence" value="ECO:0007669"/>
    <property type="project" value="InterPro"/>
</dbReference>
<evidence type="ECO:0000256" key="12">
    <source>
        <dbReference type="SAM" id="Phobius"/>
    </source>
</evidence>
<keyword evidence="7 12" id="KW-0472">Membrane</keyword>
<comment type="caution">
    <text evidence="15">The sequence shown here is derived from an EMBL/GenBank/DDBJ whole genome shotgun (WGS) entry which is preliminary data.</text>
</comment>
<sequence length="474" mass="49880">MEPAPLLLLLSLLWGCSGRPANKLVVMPQQPVVRYGGSTQLNCSLACTGGTVQWKGLDTNLGSTTSFPTHSILHVSSAVVAMAGTKVCQGTCHGQHYQQTVDLKVYALPDTLQLDADPRALEPGQPTSLRCSAQQVYPHTGLVLTWYRGDQALEGVDFDITETDEELFDIVSTLPVAGKDVVEGVEFRCEVTLSIGQETFTRVASVAASATALTEQPVAVATSTGSLWTAVATTESPRTARPVTTTALPPEPSVPTHDPSTALTTTAQEPGAETILELAAATKPPSTERPAPPDLVTGSATACLATTTLPSSGTVSPATEVQGMAADSSAPAEKGTGLSVGTMPACSLQIWSLPPNGTRGRALRIECHARCTGNATVRWLQTPVALSQYREEAAGSSSTLRLDRAEAQHQGHYQCILLGHRSQVVSLQLTVSDDTVSTGPAIAAGTTFSLLGLILSGVMSHRLRKRFRSQYELS</sequence>
<dbReference type="InterPro" id="IPR013783">
    <property type="entry name" value="Ig-like_fold"/>
</dbReference>
<dbReference type="InterPro" id="IPR003599">
    <property type="entry name" value="Ig_sub"/>
</dbReference>
<evidence type="ECO:0000313" key="16">
    <source>
        <dbReference type="Proteomes" id="UP000525416"/>
    </source>
</evidence>
<evidence type="ECO:0000256" key="9">
    <source>
        <dbReference type="ARBA" id="ARBA00023180"/>
    </source>
</evidence>
<feature type="non-terminal residue" evidence="15">
    <location>
        <position position="474"/>
    </location>
</feature>
<organism evidence="15 16">
    <name type="scientific">Rynchops niger</name>
    <name type="common">Black skimmer</name>
    <dbReference type="NCBI Taxonomy" id="227184"/>
    <lineage>
        <taxon>Eukaryota</taxon>
        <taxon>Metazoa</taxon>
        <taxon>Chordata</taxon>
        <taxon>Craniata</taxon>
        <taxon>Vertebrata</taxon>
        <taxon>Euteleostomi</taxon>
        <taxon>Archelosauria</taxon>
        <taxon>Archosauria</taxon>
        <taxon>Dinosauria</taxon>
        <taxon>Saurischia</taxon>
        <taxon>Theropoda</taxon>
        <taxon>Coelurosauria</taxon>
        <taxon>Aves</taxon>
        <taxon>Neognathae</taxon>
        <taxon>Neoaves</taxon>
        <taxon>Charadriiformes</taxon>
        <taxon>Laridae</taxon>
        <taxon>Rynchops</taxon>
    </lineage>
</organism>
<dbReference type="PROSITE" id="PS50835">
    <property type="entry name" value="IG_LIKE"/>
    <property type="match status" value="2"/>
</dbReference>
<evidence type="ECO:0000256" key="3">
    <source>
        <dbReference type="ARBA" id="ARBA00022729"/>
    </source>
</evidence>
<evidence type="ECO:0000256" key="1">
    <source>
        <dbReference type="ARBA" id="ARBA00004479"/>
    </source>
</evidence>
<feature type="region of interest" description="Disordered" evidence="11">
    <location>
        <begin position="233"/>
        <end position="265"/>
    </location>
</feature>
<feature type="domain" description="Ig-like" evidence="14">
    <location>
        <begin position="344"/>
        <end position="432"/>
    </location>
</feature>
<dbReference type="InterPro" id="IPR036179">
    <property type="entry name" value="Ig-like_dom_sf"/>
</dbReference>
<evidence type="ECO:0000256" key="8">
    <source>
        <dbReference type="ARBA" id="ARBA00023157"/>
    </source>
</evidence>
<dbReference type="GO" id="GO:0007229">
    <property type="term" value="P:integrin-mediated signaling pathway"/>
    <property type="evidence" value="ECO:0007669"/>
    <property type="project" value="InterPro"/>
</dbReference>
<feature type="chain" id="PRO_5029641972" evidence="13">
    <location>
        <begin position="19"/>
        <end position="474"/>
    </location>
</feature>
<keyword evidence="5" id="KW-0130">Cell adhesion</keyword>
<keyword evidence="9" id="KW-0325">Glycoprotein</keyword>
<evidence type="ECO:0000256" key="2">
    <source>
        <dbReference type="ARBA" id="ARBA00022692"/>
    </source>
</evidence>
<comment type="subcellular location">
    <subcellularLocation>
        <location evidence="1">Membrane</location>
        <topology evidence="1">Single-pass type I membrane protein</topology>
    </subcellularLocation>
</comment>
<accession>A0A7L1JZB5</accession>
<dbReference type="OrthoDB" id="9907246at2759"/>
<evidence type="ECO:0000256" key="4">
    <source>
        <dbReference type="ARBA" id="ARBA00022737"/>
    </source>
</evidence>
<dbReference type="EMBL" id="VXBH01005614">
    <property type="protein sequence ID" value="NXN56202.1"/>
    <property type="molecule type" value="Genomic_DNA"/>
</dbReference>
<dbReference type="SUPFAM" id="SSF48726">
    <property type="entry name" value="Immunoglobulin"/>
    <property type="match status" value="3"/>
</dbReference>
<evidence type="ECO:0000256" key="13">
    <source>
        <dbReference type="SAM" id="SignalP"/>
    </source>
</evidence>
<dbReference type="Pfam" id="PF09085">
    <property type="entry name" value="Adhes-Ig_like"/>
    <property type="match status" value="1"/>
</dbReference>
<keyword evidence="8" id="KW-1015">Disulfide bond</keyword>
<keyword evidence="2 12" id="KW-0812">Transmembrane</keyword>
<evidence type="ECO:0000256" key="7">
    <source>
        <dbReference type="ARBA" id="ARBA00023136"/>
    </source>
</evidence>
<protein>
    <submittedName>
        <fullName evidence="15">MADCA protein</fullName>
    </submittedName>
</protein>
<dbReference type="InterPro" id="IPR015169">
    <property type="entry name" value="Adhes-Ig-like"/>
</dbReference>
<dbReference type="InterPro" id="IPR037413">
    <property type="entry name" value="MADCAM1"/>
</dbReference>
<evidence type="ECO:0000259" key="14">
    <source>
        <dbReference type="PROSITE" id="PS50835"/>
    </source>
</evidence>
<evidence type="ECO:0000313" key="15">
    <source>
        <dbReference type="EMBL" id="NXN56202.1"/>
    </source>
</evidence>
<feature type="domain" description="Ig-like" evidence="14">
    <location>
        <begin position="109"/>
        <end position="207"/>
    </location>
</feature>
<dbReference type="GO" id="GO:0016020">
    <property type="term" value="C:membrane"/>
    <property type="evidence" value="ECO:0007669"/>
    <property type="project" value="UniProtKB-SubCell"/>
</dbReference>
<evidence type="ECO:0000256" key="6">
    <source>
        <dbReference type="ARBA" id="ARBA00022989"/>
    </source>
</evidence>
<dbReference type="AlphaFoldDB" id="A0A7L1JZB5"/>
<dbReference type="Proteomes" id="UP000525416">
    <property type="component" value="Unassembled WGS sequence"/>
</dbReference>
<feature type="signal peptide" evidence="13">
    <location>
        <begin position="1"/>
        <end position="18"/>
    </location>
</feature>
<name>A0A7L1JZB5_RYNNI</name>
<reference evidence="15 16" key="1">
    <citation type="submission" date="2019-09" db="EMBL/GenBank/DDBJ databases">
        <title>Bird 10,000 Genomes (B10K) Project - Family phase.</title>
        <authorList>
            <person name="Zhang G."/>
        </authorList>
    </citation>
    <scope>NUCLEOTIDE SEQUENCE [LARGE SCALE GENOMIC DNA]</scope>
    <source>
        <strain evidence="15">B10K-DU-002-16</strain>
        <tissue evidence="15">Muscle</tissue>
    </source>
</reference>
<dbReference type="InterPro" id="IPR007110">
    <property type="entry name" value="Ig-like_dom"/>
</dbReference>
<feature type="transmembrane region" description="Helical" evidence="12">
    <location>
        <begin position="441"/>
        <end position="459"/>
    </location>
</feature>
<dbReference type="PANTHER" id="PTHR14162">
    <property type="entry name" value="MUCOSAL ADDRESSIN CELL ADHESION MOLECULE-1"/>
    <property type="match status" value="1"/>
</dbReference>
<evidence type="ECO:0000256" key="5">
    <source>
        <dbReference type="ARBA" id="ARBA00022889"/>
    </source>
</evidence>
<dbReference type="GO" id="GO:0050901">
    <property type="term" value="P:leukocyte tethering or rolling"/>
    <property type="evidence" value="ECO:0007669"/>
    <property type="project" value="TreeGrafter"/>
</dbReference>
<gene>
    <name evidence="15" type="primary">Madcam1</name>
    <name evidence="15" type="ORF">RYNNIG_R13964</name>
</gene>
<feature type="compositionally biased region" description="Polar residues" evidence="11">
    <location>
        <begin position="233"/>
        <end position="247"/>
    </location>
</feature>
<keyword evidence="10" id="KW-0393">Immunoglobulin domain</keyword>
<proteinExistence type="predicted"/>
<keyword evidence="16" id="KW-1185">Reference proteome</keyword>
<dbReference type="GO" id="GO:0034113">
    <property type="term" value="P:heterotypic cell-cell adhesion"/>
    <property type="evidence" value="ECO:0007669"/>
    <property type="project" value="TreeGrafter"/>
</dbReference>
<keyword evidence="6 12" id="KW-1133">Transmembrane helix</keyword>
<dbReference type="SMART" id="SM00409">
    <property type="entry name" value="IG"/>
    <property type="match status" value="2"/>
</dbReference>
<dbReference type="CDD" id="cd00096">
    <property type="entry name" value="Ig"/>
    <property type="match status" value="1"/>
</dbReference>
<keyword evidence="3 13" id="KW-0732">Signal</keyword>
<dbReference type="InterPro" id="IPR003987">
    <property type="entry name" value="ICAM_VCAM_N"/>
</dbReference>
<evidence type="ECO:0000256" key="10">
    <source>
        <dbReference type="ARBA" id="ARBA00023319"/>
    </source>
</evidence>
<dbReference type="PANTHER" id="PTHR14162:SF1">
    <property type="entry name" value="MUCOSAL ADDRESSIN CELL ADHESION MOLECULE 1"/>
    <property type="match status" value="1"/>
</dbReference>
<dbReference type="PRINTS" id="PR01472">
    <property type="entry name" value="ICAMVCAM1"/>
</dbReference>
<keyword evidence="4" id="KW-0677">Repeat</keyword>
<feature type="non-terminal residue" evidence="15">
    <location>
        <position position="1"/>
    </location>
</feature>
<evidence type="ECO:0000256" key="11">
    <source>
        <dbReference type="SAM" id="MobiDB-lite"/>
    </source>
</evidence>
<dbReference type="FunFam" id="2.60.40.10:FF:000194">
    <property type="entry name" value="Intercellular adhesion molecule 1"/>
    <property type="match status" value="1"/>
</dbReference>
<dbReference type="GO" id="GO:0098640">
    <property type="term" value="F:integrin binding involved in cell-matrix adhesion"/>
    <property type="evidence" value="ECO:0007669"/>
    <property type="project" value="InterPro"/>
</dbReference>
<dbReference type="Gene3D" id="2.60.40.10">
    <property type="entry name" value="Immunoglobulins"/>
    <property type="match status" value="3"/>
</dbReference>